<protein>
    <submittedName>
        <fullName evidence="2">Uncharacterized protein</fullName>
    </submittedName>
</protein>
<keyword evidence="1" id="KW-0812">Transmembrane</keyword>
<keyword evidence="1" id="KW-1133">Transmembrane helix</keyword>
<organism evidence="2 3">
    <name type="scientific">Cylindrotheca closterium</name>
    <dbReference type="NCBI Taxonomy" id="2856"/>
    <lineage>
        <taxon>Eukaryota</taxon>
        <taxon>Sar</taxon>
        <taxon>Stramenopiles</taxon>
        <taxon>Ochrophyta</taxon>
        <taxon>Bacillariophyta</taxon>
        <taxon>Bacillariophyceae</taxon>
        <taxon>Bacillariophycidae</taxon>
        <taxon>Bacillariales</taxon>
        <taxon>Bacillariaceae</taxon>
        <taxon>Cylindrotheca</taxon>
    </lineage>
</organism>
<keyword evidence="3" id="KW-1185">Reference proteome</keyword>
<dbReference type="AlphaFoldDB" id="A0AAD2JH79"/>
<comment type="caution">
    <text evidence="2">The sequence shown here is derived from an EMBL/GenBank/DDBJ whole genome shotgun (WGS) entry which is preliminary data.</text>
</comment>
<proteinExistence type="predicted"/>
<reference evidence="2" key="1">
    <citation type="submission" date="2023-08" db="EMBL/GenBank/DDBJ databases">
        <authorList>
            <person name="Audoor S."/>
            <person name="Bilcke G."/>
        </authorList>
    </citation>
    <scope>NUCLEOTIDE SEQUENCE</scope>
</reference>
<evidence type="ECO:0000256" key="1">
    <source>
        <dbReference type="SAM" id="Phobius"/>
    </source>
</evidence>
<dbReference type="Proteomes" id="UP001295423">
    <property type="component" value="Unassembled WGS sequence"/>
</dbReference>
<sequence length="189" mass="20103">MGAWNAAGNLFRLLIVVGTVIAIGLQSATQTGCNYAVYKEDNIQAVGIWYLMTNNECGAEVYDPDESDPFIWTARSCLSLSMLLATIGGILVAFEWCCCNVCCAGCIEMSCYMSAMMLAGGVNFIFGCELCVGVGFDSITVEGIEAAAEDGNVCEIGPGATTNTVALIIYLIVCILLCCTPEPDPVWKQ</sequence>
<feature type="transmembrane region" description="Helical" evidence="1">
    <location>
        <begin position="77"/>
        <end position="96"/>
    </location>
</feature>
<keyword evidence="1" id="KW-0472">Membrane</keyword>
<dbReference type="EMBL" id="CAKOGP040001770">
    <property type="protein sequence ID" value="CAJ1950602.1"/>
    <property type="molecule type" value="Genomic_DNA"/>
</dbReference>
<evidence type="ECO:0000313" key="2">
    <source>
        <dbReference type="EMBL" id="CAJ1950602.1"/>
    </source>
</evidence>
<evidence type="ECO:0000313" key="3">
    <source>
        <dbReference type="Proteomes" id="UP001295423"/>
    </source>
</evidence>
<name>A0AAD2JH79_9STRA</name>
<gene>
    <name evidence="2" type="ORF">CYCCA115_LOCUS12664</name>
</gene>
<feature type="transmembrane region" description="Helical" evidence="1">
    <location>
        <begin position="6"/>
        <end position="25"/>
    </location>
</feature>
<accession>A0AAD2JH79</accession>